<dbReference type="AlphaFoldDB" id="A0A1I0NL61"/>
<proteinExistence type="predicted"/>
<keyword evidence="1" id="KW-1133">Transmembrane helix</keyword>
<accession>A0A1I0NL61</accession>
<feature type="transmembrane region" description="Helical" evidence="1">
    <location>
        <begin position="465"/>
        <end position="484"/>
    </location>
</feature>
<sequence>MRKSSRILALLLLVLGFQQVSFGQEISIELGKSEVALNELFTITITVQNENIKSYTNFPEIQGFAKRGTSSSSKTNIINGQISSTQSIIQRYLPLEEGTYTLDPFSIDVNGTTVSSQGKTVKIVAAVDRPQNSRRRRFDPFADPFDDLFGGKGSSEPEFVDVKEDAFLALTTDKDEVYVGEGFTTTFAFYVADANRAPLQFHEAGKQLSTVLKELRPENCWEENFNIENIYGERVNLGGKTYTRYKIYQATYYPLNLEPVVFPSVPFEMIKYRVARSPSFFGRDRQEDFKTFHTKEKTVKVRPLPAHPLKDMVAVGEFELDEKINKIEVETGESFEYSFNIIGEGNISGINDPIIPETKAMDIYPPNISQDVNRGGGRVTGAKNYNYFGIPNEPGQYDLKDYFSWVYFDPVREKYDTLSATVKLNVTGESKKNISISSTDLGSFYDKIDATSNELRPLEDDNTPLIIANILIFAMLAAAGYLVFKK</sequence>
<dbReference type="EMBL" id="FOIR01000001">
    <property type="protein sequence ID" value="SEW02036.1"/>
    <property type="molecule type" value="Genomic_DNA"/>
</dbReference>
<keyword evidence="1" id="KW-0812">Transmembrane</keyword>
<keyword evidence="1" id="KW-0472">Membrane</keyword>
<dbReference type="RefSeq" id="WP_090257680.1">
    <property type="nucleotide sequence ID" value="NZ_FOIR01000001.1"/>
</dbReference>
<keyword evidence="3" id="KW-1185">Reference proteome</keyword>
<dbReference type="InterPro" id="IPR025738">
    <property type="entry name" value="BatD"/>
</dbReference>
<dbReference type="STRING" id="1267423.SAMN05216290_1283"/>
<dbReference type="GeneID" id="99986014"/>
<dbReference type="PANTHER" id="PTHR40940">
    <property type="entry name" value="PROTEIN BATD-RELATED"/>
    <property type="match status" value="1"/>
</dbReference>
<reference evidence="3" key="1">
    <citation type="submission" date="2016-10" db="EMBL/GenBank/DDBJ databases">
        <authorList>
            <person name="Varghese N."/>
            <person name="Submissions S."/>
        </authorList>
    </citation>
    <scope>NUCLEOTIDE SEQUENCE [LARGE SCALE GENOMIC DNA]</scope>
    <source>
        <strain evidence="3">CGMCC 1.12402</strain>
    </source>
</reference>
<evidence type="ECO:0000313" key="2">
    <source>
        <dbReference type="EMBL" id="SEW02036.1"/>
    </source>
</evidence>
<dbReference type="PANTHER" id="PTHR40940:SF2">
    <property type="entry name" value="BATD"/>
    <property type="match status" value="1"/>
</dbReference>
<evidence type="ECO:0000313" key="3">
    <source>
        <dbReference type="Proteomes" id="UP000199437"/>
    </source>
</evidence>
<gene>
    <name evidence="2" type="ORF">SAMN05216290_1283</name>
</gene>
<evidence type="ECO:0000256" key="1">
    <source>
        <dbReference type="SAM" id="Phobius"/>
    </source>
</evidence>
<dbReference type="Pfam" id="PF13584">
    <property type="entry name" value="BatD"/>
    <property type="match status" value="2"/>
</dbReference>
<name>A0A1I0NL61_9BACT</name>
<dbReference type="Proteomes" id="UP000199437">
    <property type="component" value="Unassembled WGS sequence"/>
</dbReference>
<organism evidence="2 3">
    <name type="scientific">Roseivirga pacifica</name>
    <dbReference type="NCBI Taxonomy" id="1267423"/>
    <lineage>
        <taxon>Bacteria</taxon>
        <taxon>Pseudomonadati</taxon>
        <taxon>Bacteroidota</taxon>
        <taxon>Cytophagia</taxon>
        <taxon>Cytophagales</taxon>
        <taxon>Roseivirgaceae</taxon>
        <taxon>Roseivirga</taxon>
    </lineage>
</organism>
<protein>
    <submittedName>
        <fullName evidence="2">Oxygen tolerance</fullName>
    </submittedName>
</protein>
<dbReference type="OrthoDB" id="2079210at2"/>